<keyword evidence="5" id="KW-1185">Reference proteome</keyword>
<dbReference type="InterPro" id="IPR001638">
    <property type="entry name" value="Solute-binding_3/MltF_N"/>
</dbReference>
<evidence type="ECO:0000256" key="1">
    <source>
        <dbReference type="ARBA" id="ARBA00022729"/>
    </source>
</evidence>
<dbReference type="CDD" id="cd01004">
    <property type="entry name" value="PBP2_MidA_like"/>
    <property type="match status" value="1"/>
</dbReference>
<dbReference type="PROSITE" id="PS51257">
    <property type="entry name" value="PROKAR_LIPOPROTEIN"/>
    <property type="match status" value="1"/>
</dbReference>
<sequence>MTAKSILLLSTGLLAVAALALTGCTNASQQGAAASASSSSSFNVSAIQKDDTLAAAVPQALRDKGTLVMGSDTSYAPAEFLGGSDGQTPIGYDVDLTKAIGALLGLKVEVQSAAFTSILPSLGPKYDLSASSFFITNQRKQAANFVSYLSAGTQWAVQKGNPKKFSLDDVCGRSIGVQTGSFQETKDLTDRNAKCVAAGKPAIKVVSLQNQTDVTTRLVNGNVDAMPAGSITIAYAITQTKGQLETLGDAYDASPVGIAVAKNDLPFTDLVAKAMNKLIENGDYKKILDEWGVGNVAIPKAEVNPDVPK</sequence>
<feature type="domain" description="Solute-binding protein family 3/N-terminal" evidence="3">
    <location>
        <begin position="66"/>
        <end position="295"/>
    </location>
</feature>
<keyword evidence="1 2" id="KW-0732">Signal</keyword>
<dbReference type="Pfam" id="PF00497">
    <property type="entry name" value="SBP_bac_3"/>
    <property type="match status" value="1"/>
</dbReference>
<evidence type="ECO:0000259" key="3">
    <source>
        <dbReference type="SMART" id="SM00062"/>
    </source>
</evidence>
<dbReference type="Proteomes" id="UP000655366">
    <property type="component" value="Unassembled WGS sequence"/>
</dbReference>
<dbReference type="PANTHER" id="PTHR35936">
    <property type="entry name" value="MEMBRANE-BOUND LYTIC MUREIN TRANSGLYCOSYLASE F"/>
    <property type="match status" value="1"/>
</dbReference>
<evidence type="ECO:0000256" key="2">
    <source>
        <dbReference type="SAM" id="SignalP"/>
    </source>
</evidence>
<accession>A0A931CKB8</accession>
<dbReference type="SUPFAM" id="SSF53850">
    <property type="entry name" value="Periplasmic binding protein-like II"/>
    <property type="match status" value="1"/>
</dbReference>
<dbReference type="Gene3D" id="3.40.190.10">
    <property type="entry name" value="Periplasmic binding protein-like II"/>
    <property type="match status" value="2"/>
</dbReference>
<evidence type="ECO:0000313" key="4">
    <source>
        <dbReference type="EMBL" id="MBG0738060.1"/>
    </source>
</evidence>
<dbReference type="EMBL" id="JADNYM010000002">
    <property type="protein sequence ID" value="MBG0738060.1"/>
    <property type="molecule type" value="Genomic_DNA"/>
</dbReference>
<gene>
    <name evidence="4" type="ORF">IV500_01240</name>
</gene>
<feature type="signal peptide" evidence="2">
    <location>
        <begin position="1"/>
        <end position="20"/>
    </location>
</feature>
<dbReference type="PANTHER" id="PTHR35936:SF17">
    <property type="entry name" value="ARGININE-BINDING EXTRACELLULAR PROTEIN ARTP"/>
    <property type="match status" value="1"/>
</dbReference>
<name>A0A931CKB8_9MICC</name>
<reference evidence="4 5" key="1">
    <citation type="submission" date="2020-11" db="EMBL/GenBank/DDBJ databases">
        <title>Arthrobacter antarcticus sp. nov., isolated from Antarctic Soil.</title>
        <authorList>
            <person name="Li J."/>
        </authorList>
    </citation>
    <scope>NUCLEOTIDE SEQUENCE [LARGE SCALE GENOMIC DNA]</scope>
    <source>
        <strain evidence="4 5">Z1-20</strain>
    </source>
</reference>
<proteinExistence type="predicted"/>
<dbReference type="AlphaFoldDB" id="A0A931CKB8"/>
<comment type="caution">
    <text evidence="4">The sequence shown here is derived from an EMBL/GenBank/DDBJ whole genome shotgun (WGS) entry which is preliminary data.</text>
</comment>
<evidence type="ECO:0000313" key="5">
    <source>
        <dbReference type="Proteomes" id="UP000655366"/>
    </source>
</evidence>
<protein>
    <submittedName>
        <fullName evidence="4">ABC transporter substrate-binding protein</fullName>
    </submittedName>
</protein>
<dbReference type="SMART" id="SM00062">
    <property type="entry name" value="PBPb"/>
    <property type="match status" value="1"/>
</dbReference>
<organism evidence="4 5">
    <name type="scientific">Arthrobacter terrae</name>
    <dbReference type="NCBI Taxonomy" id="2935737"/>
    <lineage>
        <taxon>Bacteria</taxon>
        <taxon>Bacillati</taxon>
        <taxon>Actinomycetota</taxon>
        <taxon>Actinomycetes</taxon>
        <taxon>Micrococcales</taxon>
        <taxon>Micrococcaceae</taxon>
        <taxon>Arthrobacter</taxon>
    </lineage>
</organism>
<dbReference type="RefSeq" id="WP_196395020.1">
    <property type="nucleotide sequence ID" value="NZ_JADNYM010000002.1"/>
</dbReference>
<feature type="chain" id="PRO_5039505033" evidence="2">
    <location>
        <begin position="21"/>
        <end position="309"/>
    </location>
</feature>